<feature type="region of interest" description="Disordered" evidence="14">
    <location>
        <begin position="417"/>
        <end position="439"/>
    </location>
</feature>
<dbReference type="Gene3D" id="1.20.1250.20">
    <property type="entry name" value="MFS general substrate transporter like domains"/>
    <property type="match status" value="1"/>
</dbReference>
<dbReference type="FunFam" id="1.20.1250.20:FF:000163">
    <property type="entry name" value="Putative monocarboxylate transporter 13"/>
    <property type="match status" value="1"/>
</dbReference>
<keyword evidence="5" id="KW-1003">Cell membrane</keyword>
<feature type="transmembrane region" description="Helical" evidence="15">
    <location>
        <begin position="294"/>
        <end position="312"/>
    </location>
</feature>
<keyword evidence="10 15" id="KW-0472">Membrane</keyword>
<evidence type="ECO:0000256" key="7">
    <source>
        <dbReference type="ARBA" id="ARBA00022847"/>
    </source>
</evidence>
<dbReference type="GO" id="GO:0000139">
    <property type="term" value="C:Golgi membrane"/>
    <property type="evidence" value="ECO:0007669"/>
    <property type="project" value="UniProtKB-SubCell"/>
</dbReference>
<evidence type="ECO:0000256" key="13">
    <source>
        <dbReference type="ARBA" id="ARBA00078721"/>
    </source>
</evidence>
<evidence type="ECO:0000256" key="15">
    <source>
        <dbReference type="SAM" id="Phobius"/>
    </source>
</evidence>
<evidence type="ECO:0000256" key="4">
    <source>
        <dbReference type="ARBA" id="ARBA00022448"/>
    </source>
</evidence>
<dbReference type="PANTHER" id="PTHR11360">
    <property type="entry name" value="MONOCARBOXYLATE TRANSPORTER"/>
    <property type="match status" value="1"/>
</dbReference>
<dbReference type="PANTHER" id="PTHR11360:SF19">
    <property type="entry name" value="MONOCARBOXYLATE TRANSPORTER 13"/>
    <property type="match status" value="1"/>
</dbReference>
<feature type="transmembrane region" description="Helical" evidence="15">
    <location>
        <begin position="56"/>
        <end position="78"/>
    </location>
</feature>
<comment type="subcellular location">
    <subcellularLocation>
        <location evidence="1">Cell membrane</location>
        <topology evidence="1">Multi-pass membrane protein</topology>
    </subcellularLocation>
    <subcellularLocation>
        <location evidence="2">Golgi apparatus membrane</location>
        <topology evidence="2">Multi-pass membrane protein</topology>
    </subcellularLocation>
</comment>
<dbReference type="GO" id="GO:0008028">
    <property type="term" value="F:monocarboxylic acid transmembrane transporter activity"/>
    <property type="evidence" value="ECO:0007669"/>
    <property type="project" value="TreeGrafter"/>
</dbReference>
<keyword evidence="4" id="KW-0813">Transport</keyword>
<keyword evidence="9" id="KW-0333">Golgi apparatus</keyword>
<keyword evidence="17" id="KW-1185">Reference proteome</keyword>
<evidence type="ECO:0000256" key="9">
    <source>
        <dbReference type="ARBA" id="ARBA00023034"/>
    </source>
</evidence>
<evidence type="ECO:0000256" key="11">
    <source>
        <dbReference type="ARBA" id="ARBA00059080"/>
    </source>
</evidence>
<evidence type="ECO:0000256" key="2">
    <source>
        <dbReference type="ARBA" id="ARBA00004653"/>
    </source>
</evidence>
<dbReference type="GO" id="GO:0015293">
    <property type="term" value="F:symporter activity"/>
    <property type="evidence" value="ECO:0007669"/>
    <property type="project" value="UniProtKB-KW"/>
</dbReference>
<feature type="non-terminal residue" evidence="18">
    <location>
        <position position="439"/>
    </location>
</feature>
<gene>
    <name evidence="18" type="primary">LOC103050029</name>
</gene>
<feature type="transmembrane region" description="Helical" evidence="15">
    <location>
        <begin position="109"/>
        <end position="133"/>
    </location>
</feature>
<reference evidence="18" key="1">
    <citation type="submission" date="2025-08" db="UniProtKB">
        <authorList>
            <consortium name="RefSeq"/>
        </authorList>
    </citation>
    <scope>IDENTIFICATION</scope>
    <source>
        <tissue evidence="18">Liver</tissue>
    </source>
</reference>
<dbReference type="PROSITE" id="PS50850">
    <property type="entry name" value="MFS"/>
    <property type="match status" value="1"/>
</dbReference>
<evidence type="ECO:0000256" key="3">
    <source>
        <dbReference type="ARBA" id="ARBA00006727"/>
    </source>
</evidence>
<feature type="transmembrane region" description="Helical" evidence="15">
    <location>
        <begin position="382"/>
        <end position="405"/>
    </location>
</feature>
<evidence type="ECO:0000256" key="6">
    <source>
        <dbReference type="ARBA" id="ARBA00022692"/>
    </source>
</evidence>
<feature type="transmembrane region" description="Helical" evidence="15">
    <location>
        <begin position="15"/>
        <end position="44"/>
    </location>
</feature>
<keyword evidence="7" id="KW-0769">Symport</keyword>
<evidence type="ECO:0000256" key="10">
    <source>
        <dbReference type="ARBA" id="ARBA00023136"/>
    </source>
</evidence>
<evidence type="ECO:0000259" key="16">
    <source>
        <dbReference type="PROSITE" id="PS50850"/>
    </source>
</evidence>
<dbReference type="KEGG" id="pbi:103050029"/>
<evidence type="ECO:0000313" key="18">
    <source>
        <dbReference type="RefSeq" id="XP_025032023.1"/>
    </source>
</evidence>
<evidence type="ECO:0000256" key="12">
    <source>
        <dbReference type="ARBA" id="ARBA00073869"/>
    </source>
</evidence>
<protein>
    <recommendedName>
        <fullName evidence="12">Monocarboxylate transporter 13</fullName>
    </recommendedName>
    <alternativeName>
        <fullName evidence="13">Solute carrier family 16 member 13</fullName>
    </alternativeName>
</protein>
<feature type="transmembrane region" description="Helical" evidence="15">
    <location>
        <begin position="262"/>
        <end position="282"/>
    </location>
</feature>
<feature type="transmembrane region" description="Helical" evidence="15">
    <location>
        <begin position="228"/>
        <end position="250"/>
    </location>
</feature>
<proteinExistence type="inferred from homology"/>
<name>A0A9F5J8A2_PYTBI</name>
<feature type="transmembrane region" description="Helical" evidence="15">
    <location>
        <begin position="171"/>
        <end position="192"/>
    </location>
</feature>
<keyword evidence="8 15" id="KW-1133">Transmembrane helix</keyword>
<dbReference type="InterPro" id="IPR036259">
    <property type="entry name" value="MFS_trans_sf"/>
</dbReference>
<dbReference type="InterPro" id="IPR050327">
    <property type="entry name" value="Proton-linked_MCT"/>
</dbReference>
<evidence type="ECO:0000256" key="5">
    <source>
        <dbReference type="ARBA" id="ARBA00022475"/>
    </source>
</evidence>
<dbReference type="Pfam" id="PF07690">
    <property type="entry name" value="MFS_1"/>
    <property type="match status" value="1"/>
</dbReference>
<dbReference type="InterPro" id="IPR011701">
    <property type="entry name" value="MFS"/>
</dbReference>
<dbReference type="SUPFAM" id="SSF103473">
    <property type="entry name" value="MFS general substrate transporter"/>
    <property type="match status" value="1"/>
</dbReference>
<accession>A0A9F5J8A2</accession>
<comment type="function">
    <text evidence="11">Proton-linked monocarboxylate transporter. May catalyze the transport of monocarboxylates across the plasma membrane.</text>
</comment>
<dbReference type="InterPro" id="IPR048233">
    <property type="entry name" value="MFS_MCT_13"/>
</dbReference>
<dbReference type="OrthoDB" id="2213137at2759"/>
<dbReference type="GeneID" id="103050029"/>
<dbReference type="InterPro" id="IPR020846">
    <property type="entry name" value="MFS_dom"/>
</dbReference>
<organism evidence="17 18">
    <name type="scientific">Python bivittatus</name>
    <name type="common">Burmese python</name>
    <name type="synonym">Python molurus bivittatus</name>
    <dbReference type="NCBI Taxonomy" id="176946"/>
    <lineage>
        <taxon>Eukaryota</taxon>
        <taxon>Metazoa</taxon>
        <taxon>Chordata</taxon>
        <taxon>Craniata</taxon>
        <taxon>Vertebrata</taxon>
        <taxon>Euteleostomi</taxon>
        <taxon>Lepidosauria</taxon>
        <taxon>Squamata</taxon>
        <taxon>Bifurcata</taxon>
        <taxon>Unidentata</taxon>
        <taxon>Episquamata</taxon>
        <taxon>Toxicofera</taxon>
        <taxon>Serpentes</taxon>
        <taxon>Henophidia</taxon>
        <taxon>Pythonidae</taxon>
        <taxon>Python</taxon>
    </lineage>
</organism>
<feature type="transmembrane region" description="Helical" evidence="15">
    <location>
        <begin position="318"/>
        <end position="336"/>
    </location>
</feature>
<evidence type="ECO:0000256" key="8">
    <source>
        <dbReference type="ARBA" id="ARBA00022989"/>
    </source>
</evidence>
<sequence>MSPPHARDGALDGGWGWAIVLAAFLQSALIFGVIRSFGVFFVAFTDYFEERSGATSWIPSITVATLMFASPLASALGTRYGERPVAIAGGILSGLGYCAASFATSLAQLYLLIGLLTGIGGALIFSPSMALLARYFDRRRALANSVAFSGTGIASLAFSPLFQLLVDAYGWRGALLLVAGMAFHLVPCGALLRPLPRAKENSQGPPSPDSRGDKLATLLGLPLLSQRAFQTFGVAGVLITTGYFIPFVHLVPHARERGFDEYQAAFLVSAVGIADIGGRIVAGWLAGCTRTLRLSHHLAIWTFLTGFAMLALTLGGSYVALMVLSICYGFLASAVIPLKFSSLVEIVGTEQIMGAIGVIHLLESAPALAGPPLSGWIRDVTGSYNASFLVGGAFVMAGGFSLLLLPNFFSCQPLLAPPNSNPPRDSQAPSRQKDAKTDL</sequence>
<evidence type="ECO:0000256" key="1">
    <source>
        <dbReference type="ARBA" id="ARBA00004651"/>
    </source>
</evidence>
<dbReference type="GO" id="GO:0005886">
    <property type="term" value="C:plasma membrane"/>
    <property type="evidence" value="ECO:0007669"/>
    <property type="project" value="UniProtKB-SubCell"/>
</dbReference>
<dbReference type="CDD" id="cd17423">
    <property type="entry name" value="MFS_MCT11_13"/>
    <property type="match status" value="1"/>
</dbReference>
<keyword evidence="6 15" id="KW-0812">Transmembrane</keyword>
<dbReference type="RefSeq" id="XP_025032023.1">
    <property type="nucleotide sequence ID" value="XM_025176255.1"/>
</dbReference>
<evidence type="ECO:0000256" key="14">
    <source>
        <dbReference type="SAM" id="MobiDB-lite"/>
    </source>
</evidence>
<dbReference type="Proteomes" id="UP000695026">
    <property type="component" value="Unplaced"/>
</dbReference>
<dbReference type="OMA" id="IRAPIDM"/>
<dbReference type="AlphaFoldDB" id="A0A9F5J8A2"/>
<evidence type="ECO:0000313" key="17">
    <source>
        <dbReference type="Proteomes" id="UP000695026"/>
    </source>
</evidence>
<comment type="similarity">
    <text evidence="3">Belongs to the major facilitator superfamily. Monocarboxylate porter (TC 2.A.1.13) family.</text>
</comment>
<feature type="transmembrane region" description="Helical" evidence="15">
    <location>
        <begin position="85"/>
        <end position="103"/>
    </location>
</feature>
<feature type="transmembrane region" description="Helical" evidence="15">
    <location>
        <begin position="145"/>
        <end position="165"/>
    </location>
</feature>
<feature type="domain" description="Major facilitator superfamily (MFS) profile" evidence="16">
    <location>
        <begin position="16"/>
        <end position="409"/>
    </location>
</feature>